<evidence type="ECO:0000313" key="1">
    <source>
        <dbReference type="EMBL" id="RMZ93106.1"/>
    </source>
</evidence>
<sequence>MVSGKKQSEQQQVLIASVKKDLRDAERIENNIIISAGAGNSEHQDTAKVNEVLQVLNLDSDTIFKTQRRIKTNKTTRLNKPFDMIVFDLDSFEVSDVTLSYTRSEQVWCYLRVNDETILVG</sequence>
<proteinExistence type="predicted"/>
<name>A0A3M7P1Y1_BRAPC</name>
<evidence type="ECO:0000313" key="2">
    <source>
        <dbReference type="Proteomes" id="UP000276133"/>
    </source>
</evidence>
<gene>
    <name evidence="1" type="ORF">BpHYR1_049442</name>
</gene>
<dbReference type="AlphaFoldDB" id="A0A3M7P1Y1"/>
<dbReference type="EMBL" id="REGN01014069">
    <property type="protein sequence ID" value="RMZ93106.1"/>
    <property type="molecule type" value="Genomic_DNA"/>
</dbReference>
<accession>A0A3M7P1Y1</accession>
<organism evidence="1 2">
    <name type="scientific">Brachionus plicatilis</name>
    <name type="common">Marine rotifer</name>
    <name type="synonym">Brachionus muelleri</name>
    <dbReference type="NCBI Taxonomy" id="10195"/>
    <lineage>
        <taxon>Eukaryota</taxon>
        <taxon>Metazoa</taxon>
        <taxon>Spiralia</taxon>
        <taxon>Gnathifera</taxon>
        <taxon>Rotifera</taxon>
        <taxon>Eurotatoria</taxon>
        <taxon>Monogononta</taxon>
        <taxon>Pseudotrocha</taxon>
        <taxon>Ploima</taxon>
        <taxon>Brachionidae</taxon>
        <taxon>Brachionus</taxon>
    </lineage>
</organism>
<protein>
    <submittedName>
        <fullName evidence="1">Uncharacterized protein</fullName>
    </submittedName>
</protein>
<comment type="caution">
    <text evidence="1">The sequence shown here is derived from an EMBL/GenBank/DDBJ whole genome shotgun (WGS) entry which is preliminary data.</text>
</comment>
<reference evidence="1 2" key="1">
    <citation type="journal article" date="2018" name="Sci. Rep.">
        <title>Genomic signatures of local adaptation to the degree of environmental predictability in rotifers.</title>
        <authorList>
            <person name="Franch-Gras L."/>
            <person name="Hahn C."/>
            <person name="Garcia-Roger E.M."/>
            <person name="Carmona M.J."/>
            <person name="Serra M."/>
            <person name="Gomez A."/>
        </authorList>
    </citation>
    <scope>NUCLEOTIDE SEQUENCE [LARGE SCALE GENOMIC DNA]</scope>
    <source>
        <strain evidence="1">HYR1</strain>
    </source>
</reference>
<keyword evidence="2" id="KW-1185">Reference proteome</keyword>
<dbReference type="Proteomes" id="UP000276133">
    <property type="component" value="Unassembled WGS sequence"/>
</dbReference>